<feature type="domain" description="Response regulatory" evidence="8">
    <location>
        <begin position="3"/>
        <end position="116"/>
    </location>
</feature>
<dbReference type="PANTHER" id="PTHR48111:SF22">
    <property type="entry name" value="REGULATOR OF RPOS"/>
    <property type="match status" value="1"/>
</dbReference>
<proteinExistence type="predicted"/>
<dbReference type="GO" id="GO:0000976">
    <property type="term" value="F:transcription cis-regulatory region binding"/>
    <property type="evidence" value="ECO:0007669"/>
    <property type="project" value="TreeGrafter"/>
</dbReference>
<dbReference type="FunFam" id="3.40.50.2300:FF:000001">
    <property type="entry name" value="DNA-binding response regulator PhoB"/>
    <property type="match status" value="1"/>
</dbReference>
<evidence type="ECO:0000256" key="6">
    <source>
        <dbReference type="PROSITE-ProRule" id="PRU00169"/>
    </source>
</evidence>
<protein>
    <submittedName>
        <fullName evidence="10">DNA-binding response regulator</fullName>
    </submittedName>
</protein>
<evidence type="ECO:0000256" key="5">
    <source>
        <dbReference type="ARBA" id="ARBA00023163"/>
    </source>
</evidence>
<dbReference type="PANTHER" id="PTHR48111">
    <property type="entry name" value="REGULATOR OF RPOS"/>
    <property type="match status" value="1"/>
</dbReference>
<evidence type="ECO:0000259" key="8">
    <source>
        <dbReference type="PROSITE" id="PS50110"/>
    </source>
</evidence>
<dbReference type="PROSITE" id="PS51755">
    <property type="entry name" value="OMPR_PHOB"/>
    <property type="match status" value="1"/>
</dbReference>
<evidence type="ECO:0000259" key="9">
    <source>
        <dbReference type="PROSITE" id="PS51755"/>
    </source>
</evidence>
<dbReference type="SMART" id="SM00448">
    <property type="entry name" value="REC"/>
    <property type="match status" value="1"/>
</dbReference>
<dbReference type="InterPro" id="IPR036388">
    <property type="entry name" value="WH-like_DNA-bd_sf"/>
</dbReference>
<gene>
    <name evidence="10" type="ORF">PAT3040_01288</name>
</gene>
<evidence type="ECO:0000256" key="7">
    <source>
        <dbReference type="PROSITE-ProRule" id="PRU01091"/>
    </source>
</evidence>
<comment type="caution">
    <text evidence="10">The sequence shown here is derived from an EMBL/GenBank/DDBJ whole genome shotgun (WGS) entry which is preliminary data.</text>
</comment>
<dbReference type="InterPro" id="IPR001789">
    <property type="entry name" value="Sig_transdc_resp-reg_receiver"/>
</dbReference>
<dbReference type="SUPFAM" id="SSF52172">
    <property type="entry name" value="CheY-like"/>
    <property type="match status" value="1"/>
</dbReference>
<dbReference type="GO" id="GO:0006355">
    <property type="term" value="P:regulation of DNA-templated transcription"/>
    <property type="evidence" value="ECO:0007669"/>
    <property type="project" value="InterPro"/>
</dbReference>
<dbReference type="CDD" id="cd17624">
    <property type="entry name" value="REC_OmpR_PmrA-like"/>
    <property type="match status" value="1"/>
</dbReference>
<organism evidence="10 11">
    <name type="scientific">Paenibacillus agaridevorans</name>
    <dbReference type="NCBI Taxonomy" id="171404"/>
    <lineage>
        <taxon>Bacteria</taxon>
        <taxon>Bacillati</taxon>
        <taxon>Bacillota</taxon>
        <taxon>Bacilli</taxon>
        <taxon>Bacillales</taxon>
        <taxon>Paenibacillaceae</taxon>
        <taxon>Paenibacillus</taxon>
    </lineage>
</organism>
<dbReference type="GO" id="GO:0032993">
    <property type="term" value="C:protein-DNA complex"/>
    <property type="evidence" value="ECO:0007669"/>
    <property type="project" value="TreeGrafter"/>
</dbReference>
<evidence type="ECO:0000313" key="10">
    <source>
        <dbReference type="EMBL" id="GBG06751.1"/>
    </source>
</evidence>
<dbReference type="Gene3D" id="6.10.250.690">
    <property type="match status" value="1"/>
</dbReference>
<dbReference type="InterPro" id="IPR001867">
    <property type="entry name" value="OmpR/PhoB-type_DNA-bd"/>
</dbReference>
<dbReference type="FunFam" id="1.10.10.10:FF:000005">
    <property type="entry name" value="Two-component system response regulator"/>
    <property type="match status" value="1"/>
</dbReference>
<dbReference type="Gene3D" id="3.40.50.2300">
    <property type="match status" value="1"/>
</dbReference>
<evidence type="ECO:0000313" key="11">
    <source>
        <dbReference type="Proteomes" id="UP000245202"/>
    </source>
</evidence>
<dbReference type="InterPro" id="IPR039420">
    <property type="entry name" value="WalR-like"/>
</dbReference>
<name>A0A2R5ETM5_9BACL</name>
<dbReference type="Proteomes" id="UP000245202">
    <property type="component" value="Unassembled WGS sequence"/>
</dbReference>
<dbReference type="RefSeq" id="WP_108991940.1">
    <property type="nucleotide sequence ID" value="NZ_BDQX01000054.1"/>
</dbReference>
<dbReference type="EMBL" id="BDQX01000054">
    <property type="protein sequence ID" value="GBG06751.1"/>
    <property type="molecule type" value="Genomic_DNA"/>
</dbReference>
<feature type="domain" description="OmpR/PhoB-type" evidence="9">
    <location>
        <begin position="125"/>
        <end position="224"/>
    </location>
</feature>
<evidence type="ECO:0000256" key="2">
    <source>
        <dbReference type="ARBA" id="ARBA00023012"/>
    </source>
</evidence>
<dbReference type="CDD" id="cd00383">
    <property type="entry name" value="trans_reg_C"/>
    <property type="match status" value="1"/>
</dbReference>
<reference evidence="10 11" key="1">
    <citation type="submission" date="2017-08" db="EMBL/GenBank/DDBJ databases">
        <title>Substantial Increase in Enzyme Production by Combined Drug-Resistance Mutations in Paenibacillus agaridevorans.</title>
        <authorList>
            <person name="Tanaka Y."/>
            <person name="Funane K."/>
            <person name="Hosaka T."/>
            <person name="Shiwa Y."/>
            <person name="Fujita N."/>
            <person name="Miyazaki T."/>
            <person name="Yoshikawa H."/>
            <person name="Murakami K."/>
            <person name="Kasahara K."/>
            <person name="Inaoka T."/>
            <person name="Hiraga Y."/>
            <person name="Ochi K."/>
        </authorList>
    </citation>
    <scope>NUCLEOTIDE SEQUENCE [LARGE SCALE GENOMIC DNA]</scope>
    <source>
        <strain evidence="10 11">T-3040</strain>
    </source>
</reference>
<keyword evidence="1 6" id="KW-0597">Phosphoprotein</keyword>
<dbReference type="Pfam" id="PF00072">
    <property type="entry name" value="Response_reg"/>
    <property type="match status" value="1"/>
</dbReference>
<accession>A0A2R5ETM5</accession>
<dbReference type="SMART" id="SM00862">
    <property type="entry name" value="Trans_reg_C"/>
    <property type="match status" value="1"/>
</dbReference>
<evidence type="ECO:0000256" key="1">
    <source>
        <dbReference type="ARBA" id="ARBA00022553"/>
    </source>
</evidence>
<keyword evidence="3" id="KW-0805">Transcription regulation</keyword>
<keyword evidence="5" id="KW-0804">Transcription</keyword>
<keyword evidence="2" id="KW-0902">Two-component regulatory system</keyword>
<evidence type="ECO:0000256" key="4">
    <source>
        <dbReference type="ARBA" id="ARBA00023125"/>
    </source>
</evidence>
<dbReference type="GO" id="GO:0000156">
    <property type="term" value="F:phosphorelay response regulator activity"/>
    <property type="evidence" value="ECO:0007669"/>
    <property type="project" value="TreeGrafter"/>
</dbReference>
<evidence type="ECO:0000256" key="3">
    <source>
        <dbReference type="ARBA" id="ARBA00023015"/>
    </source>
</evidence>
<dbReference type="GO" id="GO:0005829">
    <property type="term" value="C:cytosol"/>
    <property type="evidence" value="ECO:0007669"/>
    <property type="project" value="TreeGrafter"/>
</dbReference>
<dbReference type="PROSITE" id="PS50110">
    <property type="entry name" value="RESPONSE_REGULATORY"/>
    <property type="match status" value="1"/>
</dbReference>
<feature type="DNA-binding region" description="OmpR/PhoB-type" evidence="7">
    <location>
        <begin position="125"/>
        <end position="224"/>
    </location>
</feature>
<sequence>MKRILLIEDEAHFAAFMEPELKHEGFSVTVARDGRSGLELALGEAWDLVLLDLMLPEMDGADVCREILKYKKTPIIMITARDSVSDRVSGLDSGADDYIPKPFAIEELLARIRVVFRRQGESADPGSLLAGGNLTLERESRIVKKAGTVIALTKREFALLEALLKNVNRVMSRETLLNTVWGYEAVVDANVVDVYIRYLRNKIDEPGSPSVIEAVRGIGYVMRR</sequence>
<dbReference type="InterPro" id="IPR011006">
    <property type="entry name" value="CheY-like_superfamily"/>
</dbReference>
<keyword evidence="4 7" id="KW-0238">DNA-binding</keyword>
<keyword evidence="11" id="KW-1185">Reference proteome</keyword>
<dbReference type="Pfam" id="PF00486">
    <property type="entry name" value="Trans_reg_C"/>
    <property type="match status" value="1"/>
</dbReference>
<dbReference type="Gene3D" id="1.10.10.10">
    <property type="entry name" value="Winged helix-like DNA-binding domain superfamily/Winged helix DNA-binding domain"/>
    <property type="match status" value="1"/>
</dbReference>
<dbReference type="AlphaFoldDB" id="A0A2R5ETM5"/>
<feature type="modified residue" description="4-aspartylphosphate" evidence="6">
    <location>
        <position position="52"/>
    </location>
</feature>